<protein>
    <recommendedName>
        <fullName evidence="8">Heparan-sulfate 6-O-sulfotransferase</fullName>
        <ecNumber evidence="8">2.8.2.-</ecNumber>
    </recommendedName>
</protein>
<keyword evidence="5 8" id="KW-1133">Transmembrane helix</keyword>
<evidence type="ECO:0000256" key="5">
    <source>
        <dbReference type="ARBA" id="ARBA00022989"/>
    </source>
</evidence>
<dbReference type="Gene3D" id="3.40.50.300">
    <property type="entry name" value="P-loop containing nucleotide triphosphate hydrolases"/>
    <property type="match status" value="1"/>
</dbReference>
<evidence type="ECO:0000256" key="8">
    <source>
        <dbReference type="RuleBase" id="RU364122"/>
    </source>
</evidence>
<feature type="compositionally biased region" description="Polar residues" evidence="9">
    <location>
        <begin position="217"/>
        <end position="232"/>
    </location>
</feature>
<comment type="caution">
    <text evidence="8">Lacks conserved residue(s) required for the propagation of feature annotation.</text>
</comment>
<proteinExistence type="inferred from homology"/>
<dbReference type="GO" id="GO:0017095">
    <property type="term" value="F:heparan sulfate 6-sulfotransferase activity"/>
    <property type="evidence" value="ECO:0007669"/>
    <property type="project" value="TreeGrafter"/>
</dbReference>
<dbReference type="PANTHER" id="PTHR12812">
    <property type="entry name" value="HEPARAN SULFATE 6-O-SULFOTRANSFERASE 3"/>
    <property type="match status" value="1"/>
</dbReference>
<feature type="transmembrane region" description="Helical" evidence="8">
    <location>
        <begin position="160"/>
        <end position="186"/>
    </location>
</feature>
<dbReference type="AlphaFoldDB" id="A0A816ZTT4"/>
<organism evidence="10 11">
    <name type="scientific">Rotaria magnacalcarata</name>
    <dbReference type="NCBI Taxonomy" id="392030"/>
    <lineage>
        <taxon>Eukaryota</taxon>
        <taxon>Metazoa</taxon>
        <taxon>Spiralia</taxon>
        <taxon>Gnathifera</taxon>
        <taxon>Rotifera</taxon>
        <taxon>Eurotatoria</taxon>
        <taxon>Bdelloidea</taxon>
        <taxon>Philodinida</taxon>
        <taxon>Philodinidae</taxon>
        <taxon>Rotaria</taxon>
    </lineage>
</organism>
<comment type="caution">
    <text evidence="10">The sequence shown here is derived from an EMBL/GenBank/DDBJ whole genome shotgun (WGS) entry which is preliminary data.</text>
</comment>
<feature type="transmembrane region" description="Helical" evidence="8">
    <location>
        <begin position="17"/>
        <end position="36"/>
    </location>
</feature>
<comment type="function">
    <text evidence="8">6-O-sulfation enzyme which catalyzes the transfer of sulfate from 3'-phosphoadenosine 5'-phosphosulfate (PAPS) to position 6 of the N-sulfoglucosamine residue (GlcNS) of heparan sulfate.</text>
</comment>
<keyword evidence="3 8" id="KW-0808">Transferase</keyword>
<comment type="subcellular location">
    <subcellularLocation>
        <location evidence="1">Membrane</location>
        <topology evidence="1">Single-pass membrane protein</topology>
    </subcellularLocation>
    <subcellularLocation>
        <location evidence="8">Membrane</location>
        <topology evidence="8">Single-pass type II membrane protein</topology>
    </subcellularLocation>
</comment>
<dbReference type="Proteomes" id="UP000663824">
    <property type="component" value="Unassembled WGS sequence"/>
</dbReference>
<evidence type="ECO:0000256" key="2">
    <source>
        <dbReference type="ARBA" id="ARBA00010109"/>
    </source>
</evidence>
<evidence type="ECO:0000256" key="6">
    <source>
        <dbReference type="ARBA" id="ARBA00023136"/>
    </source>
</evidence>
<gene>
    <name evidence="10" type="ORF">MBJ925_LOCUS36652</name>
</gene>
<keyword evidence="7" id="KW-0325">Glycoprotein</keyword>
<keyword evidence="6 8" id="KW-0472">Membrane</keyword>
<dbReference type="Pfam" id="PF03567">
    <property type="entry name" value="Sulfotransfer_2"/>
    <property type="match status" value="1"/>
</dbReference>
<comment type="similarity">
    <text evidence="2 8">Belongs to the sulfotransferase 6 family.</text>
</comment>
<evidence type="ECO:0000256" key="7">
    <source>
        <dbReference type="ARBA" id="ARBA00023180"/>
    </source>
</evidence>
<feature type="transmembrane region" description="Helical" evidence="8">
    <location>
        <begin position="71"/>
        <end position="92"/>
    </location>
</feature>
<evidence type="ECO:0000313" key="11">
    <source>
        <dbReference type="Proteomes" id="UP000663824"/>
    </source>
</evidence>
<dbReference type="GO" id="GO:0016020">
    <property type="term" value="C:membrane"/>
    <property type="evidence" value="ECO:0007669"/>
    <property type="project" value="UniProtKB-SubCell"/>
</dbReference>
<dbReference type="InterPro" id="IPR005331">
    <property type="entry name" value="Sulfotransferase"/>
</dbReference>
<keyword evidence="8" id="KW-0735">Signal-anchor</keyword>
<feature type="transmembrane region" description="Helical" evidence="8">
    <location>
        <begin position="99"/>
        <end position="121"/>
    </location>
</feature>
<evidence type="ECO:0000256" key="4">
    <source>
        <dbReference type="ARBA" id="ARBA00022692"/>
    </source>
</evidence>
<evidence type="ECO:0000256" key="1">
    <source>
        <dbReference type="ARBA" id="ARBA00004167"/>
    </source>
</evidence>
<accession>A0A816ZTT4</accession>
<dbReference type="InterPro" id="IPR027417">
    <property type="entry name" value="P-loop_NTPase"/>
</dbReference>
<evidence type="ECO:0000313" key="10">
    <source>
        <dbReference type="EMBL" id="CAF2226433.1"/>
    </source>
</evidence>
<name>A0A816ZTT4_9BILA</name>
<dbReference type="InterPro" id="IPR010635">
    <property type="entry name" value="Heparan_SO4-6-sulfoTrfase"/>
</dbReference>
<dbReference type="PANTHER" id="PTHR12812:SF0">
    <property type="entry name" value="HEPARAN-SULFATE 6-O-SULFOTRANSFERASE"/>
    <property type="match status" value="1"/>
</dbReference>
<dbReference type="EMBL" id="CAJNRE010020272">
    <property type="protein sequence ID" value="CAF2226433.1"/>
    <property type="molecule type" value="Genomic_DNA"/>
</dbReference>
<evidence type="ECO:0000256" key="3">
    <source>
        <dbReference type="ARBA" id="ARBA00022679"/>
    </source>
</evidence>
<reference evidence="10" key="1">
    <citation type="submission" date="2021-02" db="EMBL/GenBank/DDBJ databases">
        <authorList>
            <person name="Nowell W R."/>
        </authorList>
    </citation>
    <scope>NUCLEOTIDE SEQUENCE</scope>
</reference>
<keyword evidence="4 8" id="KW-0812">Transmembrane</keyword>
<sequence>MTPRKPSYPFVAQAETLLIYGIFLFLTGLAQICVTISHRYIIARNNHHNDNISILSFLPVTFTLVDMHLWYIYPSATLTIIPFVACVIYALFKRQSMAILICISSLISFISSSVYVGLLIAHTLEYWQTVSSYRYKNTQSTTPLTRLLVPFDEPSTYANLALLITFTLALVQALLSMIGTVISCIWSPCCMSSTPIYAAISTTSHYAQTTPHRHETPQSSTLRSVKRQQQQQDTHRFITHNGHQDTMLNAGSEFERSIVRRLHFGSQPSCRCPMRSRFNRTKRFHMKLKCNCSRNNEPWLISRFSVGWLCGVHADWITYHRCLPPKMNFEYGFHQRKFIYATLLREPVARFISEYLHTLRGANWLSERSSCQKAQQLRNRSACWKNTNLTDFILCPFNSAINRQTRMLSSSINNCLSSSFTYSNLIDLKTAKKNLESMEFFGLTEYLYLSQRLFEQTAYCKLIRTCSFQSYLEQNSINNQTYDYIEKDLISNDLNRIKQINNDDIELYQFAKKLFFKRTCQILEIAC</sequence>
<dbReference type="EC" id="2.8.2.-" evidence="8"/>
<evidence type="ECO:0000256" key="9">
    <source>
        <dbReference type="SAM" id="MobiDB-lite"/>
    </source>
</evidence>
<feature type="region of interest" description="Disordered" evidence="9">
    <location>
        <begin position="208"/>
        <end position="240"/>
    </location>
</feature>
<comment type="catalytic activity">
    <reaction evidence="8">
        <text>alpha-D-glucosaminyl-[heparan sulfate](n) + 3'-phosphoadenylyl sulfate = 6-sulfo-alpha-D-glucosaminyl-[heparan sulfate](n) + adenosine 3',5'-bisphosphate + H(+)</text>
        <dbReference type="Rhea" id="RHEA:56604"/>
        <dbReference type="Rhea" id="RHEA-COMP:9830"/>
        <dbReference type="Rhea" id="RHEA-COMP:14621"/>
        <dbReference type="ChEBI" id="CHEBI:15378"/>
        <dbReference type="ChEBI" id="CHEBI:58339"/>
        <dbReference type="ChEBI" id="CHEBI:58343"/>
        <dbReference type="ChEBI" id="CHEBI:58388"/>
        <dbReference type="ChEBI" id="CHEBI:140604"/>
    </reaction>
</comment>